<organism evidence="1 2">
    <name type="scientific">Riccia fluitans</name>
    <dbReference type="NCBI Taxonomy" id="41844"/>
    <lineage>
        <taxon>Eukaryota</taxon>
        <taxon>Viridiplantae</taxon>
        <taxon>Streptophyta</taxon>
        <taxon>Embryophyta</taxon>
        <taxon>Marchantiophyta</taxon>
        <taxon>Marchantiopsida</taxon>
        <taxon>Marchantiidae</taxon>
        <taxon>Marchantiales</taxon>
        <taxon>Ricciaceae</taxon>
        <taxon>Riccia</taxon>
    </lineage>
</organism>
<sequence length="296" mass="32966">MVLNSTQHLEMFTENNKDKKLFKIILPMKRYEKSLAETKPGSLSNRDFECDRNMSPEQYTRMICTAWLHLLRKEASHSLVWHFLSECNCLKVDGKTIGKIPTSTVWKPLTDPKWTLEQYFADRGQAETLNAQAPTASRGQPSNFEGERANVPMTKDLTFKKYGKGMDPMAANMLDNWKKGKPISGDEGVKYQPICEEAKADTVGEQPLEIPVDHVKAFEGAYVQGSDSSSTAKLPIATVHEGVKAPLAVRKKTKGETNVAVVVEPLVVKSEKGSKRARLPPAKAEPGFNPYDVIIS</sequence>
<protein>
    <submittedName>
        <fullName evidence="1">Uncharacterized protein</fullName>
    </submittedName>
</protein>
<gene>
    <name evidence="1" type="ORF">R1flu_020415</name>
</gene>
<name>A0ABD1ZLW4_9MARC</name>
<dbReference type="EMBL" id="JBHFFA010000001">
    <property type="protein sequence ID" value="KAL2652287.1"/>
    <property type="molecule type" value="Genomic_DNA"/>
</dbReference>
<dbReference type="Proteomes" id="UP001605036">
    <property type="component" value="Unassembled WGS sequence"/>
</dbReference>
<accession>A0ABD1ZLW4</accession>
<comment type="caution">
    <text evidence="1">The sequence shown here is derived from an EMBL/GenBank/DDBJ whole genome shotgun (WGS) entry which is preliminary data.</text>
</comment>
<proteinExistence type="predicted"/>
<keyword evidence="2" id="KW-1185">Reference proteome</keyword>
<reference evidence="1 2" key="1">
    <citation type="submission" date="2024-09" db="EMBL/GenBank/DDBJ databases">
        <title>Chromosome-scale assembly of Riccia fluitans.</title>
        <authorList>
            <person name="Paukszto L."/>
            <person name="Sawicki J."/>
            <person name="Karawczyk K."/>
            <person name="Piernik-Szablinska J."/>
            <person name="Szczecinska M."/>
            <person name="Mazdziarz M."/>
        </authorList>
    </citation>
    <scope>NUCLEOTIDE SEQUENCE [LARGE SCALE GENOMIC DNA]</scope>
    <source>
        <strain evidence="1">Rf_01</strain>
        <tissue evidence="1">Aerial parts of the thallus</tissue>
    </source>
</reference>
<evidence type="ECO:0000313" key="2">
    <source>
        <dbReference type="Proteomes" id="UP001605036"/>
    </source>
</evidence>
<dbReference type="AlphaFoldDB" id="A0ABD1ZLW4"/>
<evidence type="ECO:0000313" key="1">
    <source>
        <dbReference type="EMBL" id="KAL2652287.1"/>
    </source>
</evidence>